<dbReference type="InterPro" id="IPR003772">
    <property type="entry name" value="YceD"/>
</dbReference>
<accession>A0A916WXE1</accession>
<dbReference type="PANTHER" id="PTHR34374:SF1">
    <property type="entry name" value="LARGE RIBOSOMAL RNA SUBUNIT ACCUMULATION PROTEIN YCED HOMOLOG 1, CHLOROPLASTIC"/>
    <property type="match status" value="1"/>
</dbReference>
<reference evidence="1" key="1">
    <citation type="journal article" date="2014" name="Int. J. Syst. Evol. Microbiol.">
        <title>Complete genome sequence of Corynebacterium casei LMG S-19264T (=DSM 44701T), isolated from a smear-ripened cheese.</title>
        <authorList>
            <consortium name="US DOE Joint Genome Institute (JGI-PGF)"/>
            <person name="Walter F."/>
            <person name="Albersmeier A."/>
            <person name="Kalinowski J."/>
            <person name="Ruckert C."/>
        </authorList>
    </citation>
    <scope>NUCLEOTIDE SEQUENCE</scope>
    <source>
        <strain evidence="1">CGMCC 1.15085</strain>
    </source>
</reference>
<dbReference type="Proteomes" id="UP000636793">
    <property type="component" value="Unassembled WGS sequence"/>
</dbReference>
<dbReference type="Pfam" id="PF02620">
    <property type="entry name" value="YceD"/>
    <property type="match status" value="1"/>
</dbReference>
<organism evidence="1 2">
    <name type="scientific">Flexivirga endophytica</name>
    <dbReference type="NCBI Taxonomy" id="1849103"/>
    <lineage>
        <taxon>Bacteria</taxon>
        <taxon>Bacillati</taxon>
        <taxon>Actinomycetota</taxon>
        <taxon>Actinomycetes</taxon>
        <taxon>Micrococcales</taxon>
        <taxon>Dermacoccaceae</taxon>
        <taxon>Flexivirga</taxon>
    </lineage>
</organism>
<sequence length="192" mass="21178">MHTDTRRPLALDTKELPRRPGRMLEGEVQVAAPEHFGTDVISVPQGQQMTLRLRLESVMEGVLVTGTVHATATGACVRCLEPVDLPIDVPFQELFAYADRAAHHHEVEDGDEEDVHELEGDLADLEPVLRDAVVPALPFQPVCREDCPGLCSECGARLADDPTHHHEVIDPRWSALAELAGDDNTDNDEKRN</sequence>
<dbReference type="AlphaFoldDB" id="A0A916WXE1"/>
<gene>
    <name evidence="1" type="ORF">GCM10011492_33370</name>
</gene>
<comment type="caution">
    <text evidence="1">The sequence shown here is derived from an EMBL/GenBank/DDBJ whole genome shotgun (WGS) entry which is preliminary data.</text>
</comment>
<evidence type="ECO:0008006" key="3">
    <source>
        <dbReference type="Google" id="ProtNLM"/>
    </source>
</evidence>
<reference evidence="1" key="2">
    <citation type="submission" date="2020-09" db="EMBL/GenBank/DDBJ databases">
        <authorList>
            <person name="Sun Q."/>
            <person name="Zhou Y."/>
        </authorList>
    </citation>
    <scope>NUCLEOTIDE SEQUENCE</scope>
    <source>
        <strain evidence="1">CGMCC 1.15085</strain>
    </source>
</reference>
<name>A0A916WXE1_9MICO</name>
<keyword evidence="2" id="KW-1185">Reference proteome</keyword>
<evidence type="ECO:0000313" key="2">
    <source>
        <dbReference type="Proteomes" id="UP000636793"/>
    </source>
</evidence>
<dbReference type="EMBL" id="BMHI01000005">
    <property type="protein sequence ID" value="GGB39890.1"/>
    <property type="molecule type" value="Genomic_DNA"/>
</dbReference>
<protein>
    <recommendedName>
        <fullName evidence="3">DUF177 domain-containing protein</fullName>
    </recommendedName>
</protein>
<proteinExistence type="predicted"/>
<dbReference type="PANTHER" id="PTHR34374">
    <property type="entry name" value="LARGE RIBOSOMAL RNA SUBUNIT ACCUMULATION PROTEIN YCED HOMOLOG 1, CHLOROPLASTIC"/>
    <property type="match status" value="1"/>
</dbReference>
<evidence type="ECO:0000313" key="1">
    <source>
        <dbReference type="EMBL" id="GGB39890.1"/>
    </source>
</evidence>